<reference evidence="1 2" key="1">
    <citation type="journal article" date="2024" name="BMC Genomics">
        <title>De novo assembly and annotation of Popillia japonica's genome with initial clues to its potential as an invasive pest.</title>
        <authorList>
            <person name="Cucini C."/>
            <person name="Boschi S."/>
            <person name="Funari R."/>
            <person name="Cardaioli E."/>
            <person name="Iannotti N."/>
            <person name="Marturano G."/>
            <person name="Paoli F."/>
            <person name="Bruttini M."/>
            <person name="Carapelli A."/>
            <person name="Frati F."/>
            <person name="Nardi F."/>
        </authorList>
    </citation>
    <scope>NUCLEOTIDE SEQUENCE [LARGE SCALE GENOMIC DNA]</scope>
    <source>
        <strain evidence="1">DMR45628</strain>
    </source>
</reference>
<evidence type="ECO:0000313" key="2">
    <source>
        <dbReference type="Proteomes" id="UP001458880"/>
    </source>
</evidence>
<accession>A0AAW1H3E0</accession>
<comment type="caution">
    <text evidence="1">The sequence shown here is derived from an EMBL/GenBank/DDBJ whole genome shotgun (WGS) entry which is preliminary data.</text>
</comment>
<evidence type="ECO:0000313" key="1">
    <source>
        <dbReference type="EMBL" id="KAK9670954.1"/>
    </source>
</evidence>
<organism evidence="1 2">
    <name type="scientific">Popillia japonica</name>
    <name type="common">Japanese beetle</name>
    <dbReference type="NCBI Taxonomy" id="7064"/>
    <lineage>
        <taxon>Eukaryota</taxon>
        <taxon>Metazoa</taxon>
        <taxon>Ecdysozoa</taxon>
        <taxon>Arthropoda</taxon>
        <taxon>Hexapoda</taxon>
        <taxon>Insecta</taxon>
        <taxon>Pterygota</taxon>
        <taxon>Neoptera</taxon>
        <taxon>Endopterygota</taxon>
        <taxon>Coleoptera</taxon>
        <taxon>Polyphaga</taxon>
        <taxon>Scarabaeiformia</taxon>
        <taxon>Scarabaeidae</taxon>
        <taxon>Rutelinae</taxon>
        <taxon>Popillia</taxon>
    </lineage>
</organism>
<gene>
    <name evidence="1" type="ORF">QE152_g41082</name>
</gene>
<proteinExistence type="predicted"/>
<name>A0AAW1H3E0_POPJA</name>
<protein>
    <submittedName>
        <fullName evidence="1">Uncharacterized protein</fullName>
    </submittedName>
</protein>
<sequence>TRLCVNRRDGIDLCTCNSVSDIFNNTISQNDMFLSKMPLQKLDNWMNSLPNNPKELIITHLREMSHIKDILPQSQLMNTLDVYTQDDFANHQILSNKVFNFLITFNNRLSDTNLK</sequence>
<dbReference type="Proteomes" id="UP001458880">
    <property type="component" value="Unassembled WGS sequence"/>
</dbReference>
<keyword evidence="2" id="KW-1185">Reference proteome</keyword>
<dbReference type="AlphaFoldDB" id="A0AAW1H3E0"/>
<dbReference type="EMBL" id="JASPKY010001919">
    <property type="protein sequence ID" value="KAK9670954.1"/>
    <property type="molecule type" value="Genomic_DNA"/>
</dbReference>
<feature type="non-terminal residue" evidence="1">
    <location>
        <position position="1"/>
    </location>
</feature>